<dbReference type="Pfam" id="PF00534">
    <property type="entry name" value="Glycos_transf_1"/>
    <property type="match status" value="1"/>
</dbReference>
<dbReference type="PANTHER" id="PTHR12526:SF510">
    <property type="entry name" value="D-INOSITOL 3-PHOSPHATE GLYCOSYLTRANSFERASE"/>
    <property type="match status" value="1"/>
</dbReference>
<dbReference type="Gene3D" id="3.40.50.2000">
    <property type="entry name" value="Glycogen Phosphorylase B"/>
    <property type="match status" value="1"/>
</dbReference>
<dbReference type="OrthoDB" id="503550at2"/>
<organism evidence="4 5">
    <name type="scientific">Georhizobium profundi</name>
    <dbReference type="NCBI Taxonomy" id="2341112"/>
    <lineage>
        <taxon>Bacteria</taxon>
        <taxon>Pseudomonadati</taxon>
        <taxon>Pseudomonadota</taxon>
        <taxon>Alphaproteobacteria</taxon>
        <taxon>Hyphomicrobiales</taxon>
        <taxon>Rhizobiaceae</taxon>
        <taxon>Georhizobium</taxon>
    </lineage>
</organism>
<dbReference type="SUPFAM" id="SSF53756">
    <property type="entry name" value="UDP-Glycosyltransferase/glycogen phosphorylase"/>
    <property type="match status" value="1"/>
</dbReference>
<reference evidence="4 5" key="1">
    <citation type="submission" date="2018-09" db="EMBL/GenBank/DDBJ databases">
        <title>Marinorhizobium profundi gen. nov., sp. nov., isolated from a deep-sea sediment sample from the New Britain Trench and proposal of Marinorhizobiaceae fam. nov. in the order Rhizobiales of the class Alphaproteobacteria.</title>
        <authorList>
            <person name="Cao J."/>
        </authorList>
    </citation>
    <scope>NUCLEOTIDE SEQUENCE [LARGE SCALE GENOMIC DNA]</scope>
    <source>
        <strain evidence="4 5">WS11</strain>
    </source>
</reference>
<keyword evidence="1" id="KW-0328">Glycosyltransferase</keyword>
<dbReference type="EMBL" id="CP032509">
    <property type="protein sequence ID" value="AZN71372.1"/>
    <property type="molecule type" value="Genomic_DNA"/>
</dbReference>
<evidence type="ECO:0000313" key="4">
    <source>
        <dbReference type="EMBL" id="AZN71372.1"/>
    </source>
</evidence>
<dbReference type="KEGG" id="abaw:D5400_08905"/>
<dbReference type="RefSeq" id="WP_126009646.1">
    <property type="nucleotide sequence ID" value="NZ_CP032509.1"/>
</dbReference>
<name>A0A3Q8XNJ6_9HYPH</name>
<evidence type="ECO:0000256" key="2">
    <source>
        <dbReference type="ARBA" id="ARBA00022679"/>
    </source>
</evidence>
<dbReference type="Proteomes" id="UP000268192">
    <property type="component" value="Chromosome"/>
</dbReference>
<protein>
    <submittedName>
        <fullName evidence="4">Glycosyltransferase family 1 protein</fullName>
    </submittedName>
</protein>
<accession>A0A3Q8XNJ6</accession>
<evidence type="ECO:0000313" key="5">
    <source>
        <dbReference type="Proteomes" id="UP000268192"/>
    </source>
</evidence>
<keyword evidence="5" id="KW-1185">Reference proteome</keyword>
<dbReference type="GO" id="GO:0016757">
    <property type="term" value="F:glycosyltransferase activity"/>
    <property type="evidence" value="ECO:0007669"/>
    <property type="project" value="UniProtKB-KW"/>
</dbReference>
<proteinExistence type="predicted"/>
<evidence type="ECO:0000259" key="3">
    <source>
        <dbReference type="Pfam" id="PF00534"/>
    </source>
</evidence>
<dbReference type="AlphaFoldDB" id="A0A3Q8XNJ6"/>
<dbReference type="CDD" id="cd03801">
    <property type="entry name" value="GT4_PimA-like"/>
    <property type="match status" value="1"/>
</dbReference>
<gene>
    <name evidence="4" type="ORF">D5400_08905</name>
</gene>
<feature type="domain" description="Glycosyl transferase family 1" evidence="3">
    <location>
        <begin position="9"/>
        <end position="133"/>
    </location>
</feature>
<keyword evidence="2 4" id="KW-0808">Transferase</keyword>
<dbReference type="PANTHER" id="PTHR12526">
    <property type="entry name" value="GLYCOSYLTRANSFERASE"/>
    <property type="match status" value="1"/>
</dbReference>
<dbReference type="InterPro" id="IPR001296">
    <property type="entry name" value="Glyco_trans_1"/>
</dbReference>
<sequence>MALARPAPQTKGLDRAVEALAFSPAARLVACGPDPEGRKIQNIRKQAQALGCGDRLTLYGLTKGNALKDQLRAADLLMHPARLDVTGMVIAEALAAGLPVIATANCGFAPLVEEAAAGIVVSSEASPRELAEAGSADKATLTRWSQSARDYVARTDLSTGMTVAVEAIEALARRKRSQP</sequence>
<evidence type="ECO:0000256" key="1">
    <source>
        <dbReference type="ARBA" id="ARBA00022676"/>
    </source>
</evidence>